<dbReference type="Proteomes" id="UP000325440">
    <property type="component" value="Unassembled WGS sequence"/>
</dbReference>
<feature type="transmembrane region" description="Helical" evidence="2">
    <location>
        <begin position="37"/>
        <end position="59"/>
    </location>
</feature>
<dbReference type="EMBL" id="CABPRJ010001992">
    <property type="protein sequence ID" value="VVC42757.1"/>
    <property type="molecule type" value="Genomic_DNA"/>
</dbReference>
<keyword evidence="4" id="KW-1185">Reference proteome</keyword>
<evidence type="ECO:0000313" key="4">
    <source>
        <dbReference type="Proteomes" id="UP000325440"/>
    </source>
</evidence>
<proteinExistence type="predicted"/>
<name>A0A5E4ND17_9HEMI</name>
<dbReference type="AlphaFoldDB" id="A0A5E4ND17"/>
<accession>A0A5E4ND17</accession>
<feature type="transmembrane region" description="Helical" evidence="2">
    <location>
        <begin position="174"/>
        <end position="200"/>
    </location>
</feature>
<gene>
    <name evidence="3" type="ORF">CINCED_3A020331</name>
</gene>
<feature type="region of interest" description="Disordered" evidence="1">
    <location>
        <begin position="438"/>
        <end position="468"/>
    </location>
</feature>
<dbReference type="OrthoDB" id="418349at2759"/>
<sequence length="599" mass="67737">MSADPSNTIKFLHGVGGVADVVGYPTKLWYATKKYSINGTISTAAINTWVQFSLAYIAAVMITRNDLSFLTNILDPNAISLYALVSLGLVAAFLISVTLKYIHKQEIKDEKFINKDIRGGQSDEINHLAQDVRSIETISDVSHITDKKISIIVPIGEKQGVILENQAAENRNKVIFITIPYVISSLIVTVALGKFGLANIRGWEEISFISMVVAIAVIGAFVALNKLRNNKIDHELNAVVKFRSPNIIPFFNAFVPFLKSKVVLVMENKVESSKDSDTISRGLRVFEKFLTNFTKNTCGVLDKNLNAAIASLETKLLISSNLTIQETLEQLGGMREKIKIDLDELCEDALVICKHVKELTGKIGLSEVEKIKNDISSTMDAVKKKVEEFQPSRLVGYFQQNKQIADSPSEFLNVMGKLKNENEDLQKQLKKAKEDIQKYKQEMQKKHRDSDYSSHSGSEDVDHAASPVQRRVKKLRKEKEDLRLENECLKLEKDVLHEQKQNKTLKKEREKEEITWREALNGYPKEFLYYTLKSIKLKMEASEEVSLRDLYNKVVIHWKNGSQTTCYINKQGEFVAPDTDINDIAPRIQATYASVERQD</sequence>
<feature type="transmembrane region" description="Helical" evidence="2">
    <location>
        <begin position="206"/>
        <end position="224"/>
    </location>
</feature>
<evidence type="ECO:0000313" key="3">
    <source>
        <dbReference type="EMBL" id="VVC42757.1"/>
    </source>
</evidence>
<keyword evidence="2" id="KW-0812">Transmembrane</keyword>
<evidence type="ECO:0000256" key="1">
    <source>
        <dbReference type="SAM" id="MobiDB-lite"/>
    </source>
</evidence>
<keyword evidence="2" id="KW-1133">Transmembrane helix</keyword>
<organism evidence="3 4">
    <name type="scientific">Cinara cedri</name>
    <dbReference type="NCBI Taxonomy" id="506608"/>
    <lineage>
        <taxon>Eukaryota</taxon>
        <taxon>Metazoa</taxon>
        <taxon>Ecdysozoa</taxon>
        <taxon>Arthropoda</taxon>
        <taxon>Hexapoda</taxon>
        <taxon>Insecta</taxon>
        <taxon>Pterygota</taxon>
        <taxon>Neoptera</taxon>
        <taxon>Paraneoptera</taxon>
        <taxon>Hemiptera</taxon>
        <taxon>Sternorrhyncha</taxon>
        <taxon>Aphidomorpha</taxon>
        <taxon>Aphidoidea</taxon>
        <taxon>Aphididae</taxon>
        <taxon>Lachninae</taxon>
        <taxon>Cinara</taxon>
    </lineage>
</organism>
<keyword evidence="2" id="KW-0472">Membrane</keyword>
<reference evidence="3 4" key="1">
    <citation type="submission" date="2019-08" db="EMBL/GenBank/DDBJ databases">
        <authorList>
            <person name="Alioto T."/>
            <person name="Alioto T."/>
            <person name="Gomez Garrido J."/>
        </authorList>
    </citation>
    <scope>NUCLEOTIDE SEQUENCE [LARGE SCALE GENOMIC DNA]</scope>
</reference>
<feature type="transmembrane region" description="Helical" evidence="2">
    <location>
        <begin position="79"/>
        <end position="102"/>
    </location>
</feature>
<evidence type="ECO:0000256" key="2">
    <source>
        <dbReference type="SAM" id="Phobius"/>
    </source>
</evidence>
<feature type="compositionally biased region" description="Basic and acidic residues" evidence="1">
    <location>
        <begin position="438"/>
        <end position="463"/>
    </location>
</feature>
<protein>
    <submittedName>
        <fullName evidence="3">Uncharacterized protein</fullName>
    </submittedName>
</protein>